<feature type="region of interest" description="Disordered" evidence="1">
    <location>
        <begin position="86"/>
        <end position="161"/>
    </location>
</feature>
<dbReference type="EMBL" id="LQZG01000001">
    <property type="protein sequence ID" value="OAB88710.1"/>
    <property type="molecule type" value="Genomic_DNA"/>
</dbReference>
<feature type="compositionally biased region" description="Acidic residues" evidence="1">
    <location>
        <begin position="136"/>
        <end position="146"/>
    </location>
</feature>
<accession>A0A176QGA7</accession>
<evidence type="ECO:0000256" key="1">
    <source>
        <dbReference type="SAM" id="MobiDB-lite"/>
    </source>
</evidence>
<gene>
    <name evidence="2" type="ORF">AWH69_02670</name>
</gene>
<feature type="compositionally biased region" description="Low complexity" evidence="1">
    <location>
        <begin position="113"/>
        <end position="125"/>
    </location>
</feature>
<name>A0A176QGA7_9MICO</name>
<protein>
    <submittedName>
        <fullName evidence="2">Uncharacterized protein</fullName>
    </submittedName>
</protein>
<sequence length="279" mass="30513">MDVSSWIAGARELLDEYTANDAGILFIGVQTCEIVPLSIEDAMDMEASSPEGPEHVTAVEIRALALLAEQTLCPGGVLLDEPDSLADEDIFGDSDLGSADQEPAAKKAKSPARKPAPAPTTTADPAPAPDPAPTLDDVEPEDDWELPSEPPPPPECPSWSELAGRVEVTSTRPDKYDIGKLTRVEVTLTNPRSYDLFFTGSLEYPAEFTPELMLQEDYSQAFESVRLKPGRQTLRATVLDMGKGVTSRSIRWQSWEVAGSSHLVDPMDPICERQEFWRE</sequence>
<reference evidence="2 3" key="1">
    <citation type="submission" date="2016-01" db="EMBL/GenBank/DDBJ databases">
        <title>Janibacter melonis strain CD11_4 genome sequencing and assembly.</title>
        <authorList>
            <person name="Nair G.R."/>
            <person name="Kaur G."/>
            <person name="Chander A.M."/>
            <person name="Mayilraj S."/>
        </authorList>
    </citation>
    <scope>NUCLEOTIDE SEQUENCE [LARGE SCALE GENOMIC DNA]</scope>
    <source>
        <strain evidence="2 3">CD11-4</strain>
    </source>
</reference>
<keyword evidence="3" id="KW-1185">Reference proteome</keyword>
<organism evidence="2 3">
    <name type="scientific">Janibacter melonis</name>
    <dbReference type="NCBI Taxonomy" id="262209"/>
    <lineage>
        <taxon>Bacteria</taxon>
        <taxon>Bacillati</taxon>
        <taxon>Actinomycetota</taxon>
        <taxon>Actinomycetes</taxon>
        <taxon>Micrococcales</taxon>
        <taxon>Intrasporangiaceae</taxon>
        <taxon>Janibacter</taxon>
    </lineage>
</organism>
<dbReference type="Proteomes" id="UP000076976">
    <property type="component" value="Unassembled WGS sequence"/>
</dbReference>
<evidence type="ECO:0000313" key="3">
    <source>
        <dbReference type="Proteomes" id="UP000076976"/>
    </source>
</evidence>
<comment type="caution">
    <text evidence="2">The sequence shown here is derived from an EMBL/GenBank/DDBJ whole genome shotgun (WGS) entry which is preliminary data.</text>
</comment>
<dbReference type="AlphaFoldDB" id="A0A176QGA7"/>
<proteinExistence type="predicted"/>
<evidence type="ECO:0000313" key="2">
    <source>
        <dbReference type="EMBL" id="OAB88710.1"/>
    </source>
</evidence>